<keyword evidence="1" id="KW-0479">Metal-binding</keyword>
<comment type="caution">
    <text evidence="4">Lacks conserved residue(s) required for the propagation of feature annotation.</text>
</comment>
<name>A0A5N4WUH8_9GAMM</name>
<reference evidence="6 7" key="1">
    <citation type="submission" date="2019-09" db="EMBL/GenBank/DDBJ databases">
        <title>Draft genome sequence of Acinetobacter tandoii W4-4-4 isolated from environmental water sample.</title>
        <authorList>
            <person name="Wee S.K."/>
            <person name="Yan B."/>
            <person name="Mustaffa S.B."/>
            <person name="Yap E.P.H."/>
        </authorList>
    </citation>
    <scope>NUCLEOTIDE SEQUENCE [LARGE SCALE GENOMIC DNA]</scope>
    <source>
        <strain evidence="6 7">W4-4-4</strain>
    </source>
</reference>
<protein>
    <submittedName>
        <fullName evidence="6">Conjugal transfer protein TraR</fullName>
    </submittedName>
</protein>
<comment type="caution">
    <text evidence="6">The sequence shown here is derived from an EMBL/GenBank/DDBJ whole genome shotgun (WGS) entry which is preliminary data.</text>
</comment>
<keyword evidence="3" id="KW-0862">Zinc</keyword>
<evidence type="ECO:0000256" key="4">
    <source>
        <dbReference type="PROSITE-ProRule" id="PRU00510"/>
    </source>
</evidence>
<dbReference type="InterPro" id="IPR000962">
    <property type="entry name" value="Znf_DskA_TraR"/>
</dbReference>
<organism evidence="6 7">
    <name type="scientific">Acinetobacter tandoii</name>
    <dbReference type="NCBI Taxonomy" id="202954"/>
    <lineage>
        <taxon>Bacteria</taxon>
        <taxon>Pseudomonadati</taxon>
        <taxon>Pseudomonadota</taxon>
        <taxon>Gammaproteobacteria</taxon>
        <taxon>Moraxellales</taxon>
        <taxon>Moraxellaceae</taxon>
        <taxon>Acinetobacter</taxon>
    </lineage>
</organism>
<evidence type="ECO:0000313" key="6">
    <source>
        <dbReference type="EMBL" id="KAB1859920.1"/>
    </source>
</evidence>
<gene>
    <name evidence="6" type="ORF">F4W09_02010</name>
</gene>
<dbReference type="RefSeq" id="WP_131321813.1">
    <property type="nucleotide sequence ID" value="NZ_VXLD01000001.1"/>
</dbReference>
<dbReference type="GO" id="GO:0008270">
    <property type="term" value="F:zinc ion binding"/>
    <property type="evidence" value="ECO:0007669"/>
    <property type="project" value="UniProtKB-KW"/>
</dbReference>
<keyword evidence="2" id="KW-0863">Zinc-finger</keyword>
<dbReference type="AlphaFoldDB" id="A0A5N4WUH8"/>
<evidence type="ECO:0000256" key="3">
    <source>
        <dbReference type="ARBA" id="ARBA00022833"/>
    </source>
</evidence>
<proteinExistence type="predicted"/>
<dbReference type="Proteomes" id="UP000325788">
    <property type="component" value="Unassembled WGS sequence"/>
</dbReference>
<evidence type="ECO:0000256" key="1">
    <source>
        <dbReference type="ARBA" id="ARBA00022723"/>
    </source>
</evidence>
<dbReference type="PROSITE" id="PS51128">
    <property type="entry name" value="ZF_DKSA_2"/>
    <property type="match status" value="1"/>
</dbReference>
<dbReference type="Gene3D" id="1.20.120.910">
    <property type="entry name" value="DksA, coiled-coil domain"/>
    <property type="match status" value="1"/>
</dbReference>
<sequence length="66" mass="7557">MADIIDIAQQRQLEQVQIQPKDYSKPSLTECEECGNDIPPERQKYGAVTLCVACQSNLELKRSLYR</sequence>
<dbReference type="Pfam" id="PF01258">
    <property type="entry name" value="zf-dskA_traR"/>
    <property type="match status" value="1"/>
</dbReference>
<accession>A0A5N4WUH8</accession>
<evidence type="ECO:0000259" key="5">
    <source>
        <dbReference type="Pfam" id="PF01258"/>
    </source>
</evidence>
<evidence type="ECO:0000256" key="2">
    <source>
        <dbReference type="ARBA" id="ARBA00022771"/>
    </source>
</evidence>
<feature type="domain" description="Zinc finger DksA/TraR C4-type" evidence="5">
    <location>
        <begin position="29"/>
        <end position="56"/>
    </location>
</feature>
<dbReference type="EMBL" id="VXLD01000001">
    <property type="protein sequence ID" value="KAB1859920.1"/>
    <property type="molecule type" value="Genomic_DNA"/>
</dbReference>
<evidence type="ECO:0000313" key="7">
    <source>
        <dbReference type="Proteomes" id="UP000325788"/>
    </source>
</evidence>